<evidence type="ECO:0000313" key="3">
    <source>
        <dbReference type="EMBL" id="PSL46229.1"/>
    </source>
</evidence>
<dbReference type="Proteomes" id="UP000240971">
    <property type="component" value="Unassembled WGS sequence"/>
</dbReference>
<proteinExistence type="predicted"/>
<evidence type="ECO:0000313" key="4">
    <source>
        <dbReference type="Proteomes" id="UP000240971"/>
    </source>
</evidence>
<keyword evidence="2" id="KW-1133">Transmembrane helix</keyword>
<feature type="transmembrane region" description="Helical" evidence="2">
    <location>
        <begin position="125"/>
        <end position="144"/>
    </location>
</feature>
<name>A0A2P8HJ33_CHINA</name>
<feature type="transmembrane region" description="Helical" evidence="2">
    <location>
        <begin position="42"/>
        <end position="58"/>
    </location>
</feature>
<feature type="compositionally biased region" description="Basic and acidic residues" evidence="1">
    <location>
        <begin position="468"/>
        <end position="484"/>
    </location>
</feature>
<keyword evidence="2" id="KW-0812">Transmembrane</keyword>
<evidence type="ECO:0008006" key="5">
    <source>
        <dbReference type="Google" id="ProtNLM"/>
    </source>
</evidence>
<evidence type="ECO:0000256" key="2">
    <source>
        <dbReference type="SAM" id="Phobius"/>
    </source>
</evidence>
<organism evidence="3 4">
    <name type="scientific">Chitinophaga niastensis</name>
    <dbReference type="NCBI Taxonomy" id="536980"/>
    <lineage>
        <taxon>Bacteria</taxon>
        <taxon>Pseudomonadati</taxon>
        <taxon>Bacteroidota</taxon>
        <taxon>Chitinophagia</taxon>
        <taxon>Chitinophagales</taxon>
        <taxon>Chitinophagaceae</taxon>
        <taxon>Chitinophaga</taxon>
    </lineage>
</organism>
<dbReference type="AlphaFoldDB" id="A0A2P8HJ33"/>
<feature type="region of interest" description="Disordered" evidence="1">
    <location>
        <begin position="454"/>
        <end position="484"/>
    </location>
</feature>
<keyword evidence="2" id="KW-0472">Membrane</keyword>
<accession>A0A2P8HJ33</accession>
<sequence length="703" mass="78261">MHNSGGYTKIETIRLKWIRQQVGSCLILSIAVALPAFIVRPLYGLLCFVLALLILLFLKKPWQLQANEVARYLDQSFPALEDSTGLILKGAAEHSLLEQLQARKTGLVLEALQLPVTFYQPVKKAILFLAVSMLISTGIWYGYYRRHVSENNTQITAHTAPEEPLPGITGVRVSIQPPAYTHKTLREQPAFNITAEDSALLRWELHTNVKVQELLLLFNDSTQLALQPDKDSLTWTATRLLRKSGFYQVQLNKQLSALYQLQMLPDLAPVIQIITPSPYTVIEFGQSAKVNVQVTVSDDYGIHAAFIAATIASGSGEAVRFREQQLAFDHDFSGHATKYQLNKQLNLTALGLKPGDELYFNIAATDTRLQQTRSDVYIITLPDTAQLFSMEGIVNGVNFKPEYFRSQRQIIIETEQLIRDQDSLGKEKFKDHSNDLGTDQKLLRLRYGKFLGEESESNVGDPRVAAAEGEHDQHETHKAADHPDFGNAAKILDEFTDKHDNAEDATFLDAAVKQQLKATLTEMWKAELQLRLYKPQDALPFEYKALRLLKDLQQQSRIYVAKTGVKTTPLKPEKRLTGELDKINPATTKGVNDAKDESADIRIALSVLEALKTNKAAAATPALQKATLLLSAKAAAAPAQYLSALEAMHRITQSVITLTDIRVAQKGLLQMLAAPAQRPQAANRSPDNGLPALYFKHLKTGNK</sequence>
<evidence type="ECO:0000256" key="1">
    <source>
        <dbReference type="SAM" id="MobiDB-lite"/>
    </source>
</evidence>
<dbReference type="OrthoDB" id="780137at2"/>
<gene>
    <name evidence="3" type="ORF">CLV51_103205</name>
</gene>
<dbReference type="EMBL" id="PYAW01000003">
    <property type="protein sequence ID" value="PSL46229.1"/>
    <property type="molecule type" value="Genomic_DNA"/>
</dbReference>
<reference evidence="3 4" key="1">
    <citation type="submission" date="2018-03" db="EMBL/GenBank/DDBJ databases">
        <title>Genomic Encyclopedia of Archaeal and Bacterial Type Strains, Phase II (KMG-II): from individual species to whole genera.</title>
        <authorList>
            <person name="Goeker M."/>
        </authorList>
    </citation>
    <scope>NUCLEOTIDE SEQUENCE [LARGE SCALE GENOMIC DNA]</scope>
    <source>
        <strain evidence="3 4">DSM 24859</strain>
    </source>
</reference>
<protein>
    <recommendedName>
        <fullName evidence="5">DUF4175 family protein</fullName>
    </recommendedName>
</protein>
<dbReference type="RefSeq" id="WP_106529030.1">
    <property type="nucleotide sequence ID" value="NZ_PYAW01000003.1"/>
</dbReference>
<keyword evidence="4" id="KW-1185">Reference proteome</keyword>
<comment type="caution">
    <text evidence="3">The sequence shown here is derived from an EMBL/GenBank/DDBJ whole genome shotgun (WGS) entry which is preliminary data.</text>
</comment>